<dbReference type="Pfam" id="PF02544">
    <property type="entry name" value="Steroid_dh"/>
    <property type="match status" value="1"/>
</dbReference>
<evidence type="ECO:0000256" key="4">
    <source>
        <dbReference type="ARBA" id="ARBA00023136"/>
    </source>
</evidence>
<accession>A0A382Y2X7</accession>
<dbReference type="InterPro" id="IPR039357">
    <property type="entry name" value="SRD5A/TECR"/>
</dbReference>
<dbReference type="InterPro" id="IPR001104">
    <property type="entry name" value="3-oxo-5_a-steroid_4-DH_C"/>
</dbReference>
<name>A0A382Y2X7_9ZZZZ</name>
<feature type="transmembrane region" description="Helical" evidence="5">
    <location>
        <begin position="136"/>
        <end position="158"/>
    </location>
</feature>
<evidence type="ECO:0000259" key="6">
    <source>
        <dbReference type="Pfam" id="PF02544"/>
    </source>
</evidence>
<feature type="non-terminal residue" evidence="7">
    <location>
        <position position="208"/>
    </location>
</feature>
<gene>
    <name evidence="7" type="ORF">METZ01_LOCUS430069</name>
</gene>
<dbReference type="GO" id="GO:0006629">
    <property type="term" value="P:lipid metabolic process"/>
    <property type="evidence" value="ECO:0007669"/>
    <property type="project" value="InterPro"/>
</dbReference>
<evidence type="ECO:0000256" key="5">
    <source>
        <dbReference type="SAM" id="Phobius"/>
    </source>
</evidence>
<dbReference type="PANTHER" id="PTHR10556">
    <property type="entry name" value="3-OXO-5-ALPHA-STEROID 4-DEHYDROGENASE"/>
    <property type="match status" value="1"/>
</dbReference>
<feature type="transmembrane region" description="Helical" evidence="5">
    <location>
        <begin position="6"/>
        <end position="27"/>
    </location>
</feature>
<comment type="subcellular location">
    <subcellularLocation>
        <location evidence="1">Membrane</location>
        <topology evidence="1">Multi-pass membrane protein</topology>
    </subcellularLocation>
</comment>
<evidence type="ECO:0000256" key="1">
    <source>
        <dbReference type="ARBA" id="ARBA00004141"/>
    </source>
</evidence>
<proteinExistence type="predicted"/>
<feature type="domain" description="3-oxo-5-alpha-steroid 4-dehydrogenase C-terminal" evidence="6">
    <location>
        <begin position="95"/>
        <end position="207"/>
    </location>
</feature>
<dbReference type="AlphaFoldDB" id="A0A382Y2X7"/>
<sequence length="208" mass="24316">MIIGWLGLSVISFFILLVIPVPYGRYMRHGWGMTIRNKIGWLIMEVPSPIVFFVCFVVGQNSKTFTEVAFLVMWEVHYIHRAFIYPFRLRSKGKRMPIIIMLLGFLFNMINSFFIGYHLFSISDSYLNRWLMDSRFIFGLGFFLVGFVINFQSDYILLNLRRSGDSDYHVPFGGLFRWVSCPNYLGEIIEWIGWGTATWSLPSLVFAV</sequence>
<evidence type="ECO:0000256" key="2">
    <source>
        <dbReference type="ARBA" id="ARBA00022692"/>
    </source>
</evidence>
<evidence type="ECO:0000256" key="3">
    <source>
        <dbReference type="ARBA" id="ARBA00022989"/>
    </source>
</evidence>
<evidence type="ECO:0000313" key="7">
    <source>
        <dbReference type="EMBL" id="SVD77215.1"/>
    </source>
</evidence>
<dbReference type="Gene3D" id="1.20.120.1630">
    <property type="match status" value="1"/>
</dbReference>
<dbReference type="GO" id="GO:0016627">
    <property type="term" value="F:oxidoreductase activity, acting on the CH-CH group of donors"/>
    <property type="evidence" value="ECO:0007669"/>
    <property type="project" value="InterPro"/>
</dbReference>
<organism evidence="7">
    <name type="scientific">marine metagenome</name>
    <dbReference type="NCBI Taxonomy" id="408172"/>
    <lineage>
        <taxon>unclassified sequences</taxon>
        <taxon>metagenomes</taxon>
        <taxon>ecological metagenomes</taxon>
    </lineage>
</organism>
<keyword evidence="4 5" id="KW-0472">Membrane</keyword>
<dbReference type="PROSITE" id="PS50244">
    <property type="entry name" value="S5A_REDUCTASE"/>
    <property type="match status" value="1"/>
</dbReference>
<feature type="transmembrane region" description="Helical" evidence="5">
    <location>
        <begin position="39"/>
        <end position="59"/>
    </location>
</feature>
<keyword evidence="2 5" id="KW-0812">Transmembrane</keyword>
<dbReference type="EMBL" id="UINC01172240">
    <property type="protein sequence ID" value="SVD77215.1"/>
    <property type="molecule type" value="Genomic_DNA"/>
</dbReference>
<protein>
    <recommendedName>
        <fullName evidence="6">3-oxo-5-alpha-steroid 4-dehydrogenase C-terminal domain-containing protein</fullName>
    </recommendedName>
</protein>
<reference evidence="7" key="1">
    <citation type="submission" date="2018-05" db="EMBL/GenBank/DDBJ databases">
        <authorList>
            <person name="Lanie J.A."/>
            <person name="Ng W.-L."/>
            <person name="Kazmierczak K.M."/>
            <person name="Andrzejewski T.M."/>
            <person name="Davidsen T.M."/>
            <person name="Wayne K.J."/>
            <person name="Tettelin H."/>
            <person name="Glass J.I."/>
            <person name="Rusch D."/>
            <person name="Podicherti R."/>
            <person name="Tsui H.-C.T."/>
            <person name="Winkler M.E."/>
        </authorList>
    </citation>
    <scope>NUCLEOTIDE SEQUENCE</scope>
</reference>
<keyword evidence="3 5" id="KW-1133">Transmembrane helix</keyword>
<dbReference type="PANTHER" id="PTHR10556:SF43">
    <property type="entry name" value="STEROID 5-ALPHA-REDUCTASE DET2"/>
    <property type="match status" value="1"/>
</dbReference>
<dbReference type="GO" id="GO:0016020">
    <property type="term" value="C:membrane"/>
    <property type="evidence" value="ECO:0007669"/>
    <property type="project" value="UniProtKB-SubCell"/>
</dbReference>
<feature type="transmembrane region" description="Helical" evidence="5">
    <location>
        <begin position="96"/>
        <end position="116"/>
    </location>
</feature>